<dbReference type="EnsemblPlants" id="AES80161">
    <property type="protein sequence ID" value="AES80161"/>
    <property type="gene ID" value="MTR_7g077300"/>
</dbReference>
<dbReference type="GO" id="GO:0005576">
    <property type="term" value="C:extracellular region"/>
    <property type="evidence" value="ECO:0007669"/>
    <property type="project" value="InterPro"/>
</dbReference>
<comment type="similarity">
    <text evidence="1 6">Belongs to the Bowman-Birk serine protease inhibitor family.</text>
</comment>
<evidence type="ECO:0000256" key="2">
    <source>
        <dbReference type="ARBA" id="ARBA00022690"/>
    </source>
</evidence>
<evidence type="ECO:0000256" key="5">
    <source>
        <dbReference type="PIRSR" id="PIRSR600877-51"/>
    </source>
</evidence>
<evidence type="ECO:0000256" key="7">
    <source>
        <dbReference type="SAM" id="SignalP"/>
    </source>
</evidence>
<reference evidence="9 12" key="2">
    <citation type="journal article" date="2014" name="BMC Genomics">
        <title>An improved genome release (version Mt4.0) for the model legume Medicago truncatula.</title>
        <authorList>
            <person name="Tang H."/>
            <person name="Krishnakumar V."/>
            <person name="Bidwell S."/>
            <person name="Rosen B."/>
            <person name="Chan A."/>
            <person name="Zhou S."/>
            <person name="Gentzbittel L."/>
            <person name="Childs K.L."/>
            <person name="Yandell M."/>
            <person name="Gundlach H."/>
            <person name="Mayer K.F."/>
            <person name="Schwartz D.C."/>
            <person name="Town C.D."/>
        </authorList>
    </citation>
    <scope>GENOME REANNOTATION</scope>
    <source>
        <strain evidence="11 12">cv. Jemalong A17</strain>
    </source>
</reference>
<keyword evidence="2 6" id="KW-0646">Protease inhibitor</keyword>
<dbReference type="InterPro" id="IPR035995">
    <property type="entry name" value="Bowman-Birk_prot_inh"/>
</dbReference>
<dbReference type="Proteomes" id="UP000265566">
    <property type="component" value="Chromosome 7"/>
</dbReference>
<feature type="disulfide bond" evidence="5">
    <location>
        <begin position="75"/>
        <end position="90"/>
    </location>
</feature>
<evidence type="ECO:0000256" key="6">
    <source>
        <dbReference type="RuleBase" id="RU003856"/>
    </source>
</evidence>
<feature type="disulfide bond" evidence="5">
    <location>
        <begin position="80"/>
        <end position="88"/>
    </location>
</feature>
<proteinExistence type="inferred from homology"/>
<dbReference type="SUPFAM" id="SSF57247">
    <property type="entry name" value="Bowman-Birk inhibitor, BBI"/>
    <property type="match status" value="1"/>
</dbReference>
<dbReference type="OMA" id="CKSTIPP"/>
<feature type="domain" description="Bowman-Birk serine protease inhibitors family" evidence="8">
    <location>
        <begin position="47"/>
        <end position="101"/>
    </location>
</feature>
<protein>
    <submittedName>
        <fullName evidence="9">Bowman birk trypsin inhibitor</fullName>
    </submittedName>
</protein>
<feature type="chain" id="PRO_5014574031" evidence="7">
    <location>
        <begin position="26"/>
        <end position="113"/>
    </location>
</feature>
<feature type="disulfide bond" evidence="5">
    <location>
        <begin position="71"/>
        <end position="78"/>
    </location>
</feature>
<accession>G7L4L3</accession>
<dbReference type="CDD" id="cd00023">
    <property type="entry name" value="BBI"/>
    <property type="match status" value="1"/>
</dbReference>
<organism evidence="9 12">
    <name type="scientific">Medicago truncatula</name>
    <name type="common">Barrel medic</name>
    <name type="synonym">Medicago tribuloides</name>
    <dbReference type="NCBI Taxonomy" id="3880"/>
    <lineage>
        <taxon>Eukaryota</taxon>
        <taxon>Viridiplantae</taxon>
        <taxon>Streptophyta</taxon>
        <taxon>Embryophyta</taxon>
        <taxon>Tracheophyta</taxon>
        <taxon>Spermatophyta</taxon>
        <taxon>Magnoliopsida</taxon>
        <taxon>eudicotyledons</taxon>
        <taxon>Gunneridae</taxon>
        <taxon>Pentapetalae</taxon>
        <taxon>rosids</taxon>
        <taxon>fabids</taxon>
        <taxon>Fabales</taxon>
        <taxon>Fabaceae</taxon>
        <taxon>Papilionoideae</taxon>
        <taxon>50 kb inversion clade</taxon>
        <taxon>NPAAA clade</taxon>
        <taxon>Hologalegina</taxon>
        <taxon>IRL clade</taxon>
        <taxon>Trifolieae</taxon>
        <taxon>Medicago</taxon>
    </lineage>
</organism>
<dbReference type="PANTHER" id="PTHR33479">
    <property type="entry name" value="BOWMAN-BIRK TYPE BRAN TRYPSIN INHIBITOR"/>
    <property type="match status" value="1"/>
</dbReference>
<dbReference type="AlphaFoldDB" id="G7L4L3"/>
<dbReference type="HOGENOM" id="CLU_156136_0_0_1"/>
<keyword evidence="12" id="KW-1185">Reference proteome</keyword>
<evidence type="ECO:0000256" key="4">
    <source>
        <dbReference type="ARBA" id="ARBA00023157"/>
    </source>
</evidence>
<dbReference type="Gramene" id="rna41473">
    <property type="protein sequence ID" value="RHN46936.1"/>
    <property type="gene ID" value="gene41473"/>
</dbReference>
<evidence type="ECO:0000313" key="10">
    <source>
        <dbReference type="EMBL" id="RHN46936.1"/>
    </source>
</evidence>
<dbReference type="Proteomes" id="UP000002051">
    <property type="component" value="Unassembled WGS sequence"/>
</dbReference>
<keyword evidence="4 5" id="KW-1015">Disulfide bond</keyword>
<reference evidence="11" key="3">
    <citation type="submission" date="2015-04" db="UniProtKB">
        <authorList>
            <consortium name="EnsemblPlants"/>
        </authorList>
    </citation>
    <scope>IDENTIFICATION</scope>
    <source>
        <strain evidence="11">cv. Jemalong A17</strain>
    </source>
</reference>
<evidence type="ECO:0000313" key="12">
    <source>
        <dbReference type="Proteomes" id="UP000002051"/>
    </source>
</evidence>
<dbReference type="EMBL" id="CM001223">
    <property type="protein sequence ID" value="AES80161.1"/>
    <property type="molecule type" value="Genomic_DNA"/>
</dbReference>
<dbReference type="InterPro" id="IPR000877">
    <property type="entry name" value="Prot_inh_BBI"/>
</dbReference>
<evidence type="ECO:0000313" key="11">
    <source>
        <dbReference type="EnsemblPlants" id="AES80161"/>
    </source>
</evidence>
<reference evidence="10" key="4">
    <citation type="journal article" date="2018" name="Nat. Plants">
        <title>Whole-genome landscape of Medicago truncatula symbiotic genes.</title>
        <authorList>
            <person name="Pecrix Y."/>
            <person name="Gamas P."/>
            <person name="Carrere S."/>
        </authorList>
    </citation>
    <scope>NUCLEOTIDE SEQUENCE</scope>
    <source>
        <tissue evidence="10">Leaves</tissue>
    </source>
</reference>
<dbReference type="Gene3D" id="2.10.69.10">
    <property type="entry name" value="Cysteine Protease (Bromelain) Inhibitor, subunit H"/>
    <property type="match status" value="1"/>
</dbReference>
<evidence type="ECO:0000259" key="8">
    <source>
        <dbReference type="SMART" id="SM00269"/>
    </source>
</evidence>
<dbReference type="GO" id="GO:0004867">
    <property type="term" value="F:serine-type endopeptidase inhibitor activity"/>
    <property type="evidence" value="ECO:0007669"/>
    <property type="project" value="UniProtKB-KW"/>
</dbReference>
<dbReference type="SMART" id="SM00269">
    <property type="entry name" value="BowB"/>
    <property type="match status" value="1"/>
</dbReference>
<evidence type="ECO:0000256" key="3">
    <source>
        <dbReference type="ARBA" id="ARBA00022900"/>
    </source>
</evidence>
<keyword evidence="3 6" id="KW-0722">Serine protease inhibitor</keyword>
<feature type="disulfide bond" evidence="5">
    <location>
        <begin position="51"/>
        <end position="97"/>
    </location>
</feature>
<gene>
    <name evidence="9" type="ordered locus">MTR_7g077300</name>
    <name evidence="10" type="ORF">MtrunA17_Chr7g0247521</name>
</gene>
<sequence length="113" mass="12501">MELNKALLNVASLLFLLNFTATVDARFDPISLNTQVLSNVKLITTSCCDNCHCTTTIPPLCRCADIVKNKCNSACKLCVCKSTIPPQCRCMDHTNFCYEPCNVIPMKSQLEGH</sequence>
<dbReference type="PANTHER" id="PTHR33479:SF18">
    <property type="entry name" value="INHIBITOR, PUTATIVE-RELATED"/>
    <property type="match status" value="1"/>
</dbReference>
<name>G7L4L3_MEDTR</name>
<feature type="disulfide bond" evidence="5">
    <location>
        <begin position="53"/>
        <end position="61"/>
    </location>
</feature>
<keyword evidence="7" id="KW-0732">Signal</keyword>
<feature type="signal peptide" evidence="7">
    <location>
        <begin position="1"/>
        <end position="25"/>
    </location>
</feature>
<evidence type="ECO:0000256" key="1">
    <source>
        <dbReference type="ARBA" id="ARBA00008506"/>
    </source>
</evidence>
<dbReference type="EMBL" id="PSQE01000007">
    <property type="protein sequence ID" value="RHN46936.1"/>
    <property type="molecule type" value="Genomic_DNA"/>
</dbReference>
<feature type="disulfide bond" evidence="5">
    <location>
        <begin position="48"/>
        <end position="63"/>
    </location>
</feature>
<dbReference type="Pfam" id="PF00228">
    <property type="entry name" value="Bowman-Birk_leg"/>
    <property type="match status" value="2"/>
</dbReference>
<dbReference type="PaxDb" id="3880-AES80161"/>
<reference evidence="9 12" key="1">
    <citation type="journal article" date="2011" name="Nature">
        <title>The Medicago genome provides insight into the evolution of rhizobial symbioses.</title>
        <authorList>
            <person name="Young N.D."/>
            <person name="Debelle F."/>
            <person name="Oldroyd G.E."/>
            <person name="Geurts R."/>
            <person name="Cannon S.B."/>
            <person name="Udvardi M.K."/>
            <person name="Benedito V.A."/>
            <person name="Mayer K.F."/>
            <person name="Gouzy J."/>
            <person name="Schoof H."/>
            <person name="Van de Peer Y."/>
            <person name="Proost S."/>
            <person name="Cook D.R."/>
            <person name="Meyers B.C."/>
            <person name="Spannagl M."/>
            <person name="Cheung F."/>
            <person name="De Mita S."/>
            <person name="Krishnakumar V."/>
            <person name="Gundlach H."/>
            <person name="Zhou S."/>
            <person name="Mudge J."/>
            <person name="Bharti A.K."/>
            <person name="Murray J.D."/>
            <person name="Naoumkina M.A."/>
            <person name="Rosen B."/>
            <person name="Silverstein K.A."/>
            <person name="Tang H."/>
            <person name="Rombauts S."/>
            <person name="Zhao P.X."/>
            <person name="Zhou P."/>
            <person name="Barbe V."/>
            <person name="Bardou P."/>
            <person name="Bechner M."/>
            <person name="Bellec A."/>
            <person name="Berger A."/>
            <person name="Berges H."/>
            <person name="Bidwell S."/>
            <person name="Bisseling T."/>
            <person name="Choisne N."/>
            <person name="Couloux A."/>
            <person name="Denny R."/>
            <person name="Deshpande S."/>
            <person name="Dai X."/>
            <person name="Doyle J.J."/>
            <person name="Dudez A.M."/>
            <person name="Farmer A.D."/>
            <person name="Fouteau S."/>
            <person name="Franken C."/>
            <person name="Gibelin C."/>
            <person name="Gish J."/>
            <person name="Goldstein S."/>
            <person name="Gonzalez A.J."/>
            <person name="Green P.J."/>
            <person name="Hallab A."/>
            <person name="Hartog M."/>
            <person name="Hua A."/>
            <person name="Humphray S.J."/>
            <person name="Jeong D.H."/>
            <person name="Jing Y."/>
            <person name="Jocker A."/>
            <person name="Kenton S.M."/>
            <person name="Kim D.J."/>
            <person name="Klee K."/>
            <person name="Lai H."/>
            <person name="Lang C."/>
            <person name="Lin S."/>
            <person name="Macmil S.L."/>
            <person name="Magdelenat G."/>
            <person name="Matthews L."/>
            <person name="McCorrison J."/>
            <person name="Monaghan E.L."/>
            <person name="Mun J.H."/>
            <person name="Najar F.Z."/>
            <person name="Nicholson C."/>
            <person name="Noirot C."/>
            <person name="O'Bleness M."/>
            <person name="Paule C.R."/>
            <person name="Poulain J."/>
            <person name="Prion F."/>
            <person name="Qin B."/>
            <person name="Qu C."/>
            <person name="Retzel E.F."/>
            <person name="Riddle C."/>
            <person name="Sallet E."/>
            <person name="Samain S."/>
            <person name="Samson N."/>
            <person name="Sanders I."/>
            <person name="Saurat O."/>
            <person name="Scarpelli C."/>
            <person name="Schiex T."/>
            <person name="Segurens B."/>
            <person name="Severin A.J."/>
            <person name="Sherrier D.J."/>
            <person name="Shi R."/>
            <person name="Sims S."/>
            <person name="Singer S.R."/>
            <person name="Sinharoy S."/>
            <person name="Sterck L."/>
            <person name="Viollet A."/>
            <person name="Wang B.B."/>
            <person name="Wang K."/>
            <person name="Wang M."/>
            <person name="Wang X."/>
            <person name="Warfsmann J."/>
            <person name="Weissenbach J."/>
            <person name="White D.D."/>
            <person name="White J.D."/>
            <person name="Wiley G.B."/>
            <person name="Wincker P."/>
            <person name="Xing Y."/>
            <person name="Yang L."/>
            <person name="Yao Z."/>
            <person name="Ying F."/>
            <person name="Zhai J."/>
            <person name="Zhou L."/>
            <person name="Zuber A."/>
            <person name="Denarie J."/>
            <person name="Dixon R.A."/>
            <person name="May G.D."/>
            <person name="Schwartz D.C."/>
            <person name="Rogers J."/>
            <person name="Quetier F."/>
            <person name="Town C.D."/>
            <person name="Roe B.A."/>
        </authorList>
    </citation>
    <scope>NUCLEOTIDE SEQUENCE [LARGE SCALE GENOMIC DNA]</scope>
    <source>
        <strain evidence="9">A17</strain>
        <strain evidence="11 12">cv. Jemalong A17</strain>
    </source>
</reference>
<feature type="disulfide bond" evidence="5">
    <location>
        <begin position="47"/>
        <end position="101"/>
    </location>
</feature>
<evidence type="ECO:0000313" key="9">
    <source>
        <dbReference type="EMBL" id="AES80161.1"/>
    </source>
</evidence>
<dbReference type="eggNOG" id="ENOG502SV3Z">
    <property type="taxonomic scope" value="Eukaryota"/>
</dbReference>